<gene>
    <name evidence="1" type="ORF">DPMN_109532</name>
</gene>
<evidence type="ECO:0000313" key="2">
    <source>
        <dbReference type="Proteomes" id="UP000828390"/>
    </source>
</evidence>
<dbReference type="AlphaFoldDB" id="A0A9D4QN10"/>
<reference evidence="1" key="2">
    <citation type="submission" date="2020-11" db="EMBL/GenBank/DDBJ databases">
        <authorList>
            <person name="McCartney M.A."/>
            <person name="Auch B."/>
            <person name="Kono T."/>
            <person name="Mallez S."/>
            <person name="Becker A."/>
            <person name="Gohl D.M."/>
            <person name="Silverstein K.A.T."/>
            <person name="Koren S."/>
            <person name="Bechman K.B."/>
            <person name="Herman A."/>
            <person name="Abrahante J.E."/>
            <person name="Garbe J."/>
        </authorList>
    </citation>
    <scope>NUCLEOTIDE SEQUENCE</scope>
    <source>
        <strain evidence="1">Duluth1</strain>
        <tissue evidence="1">Whole animal</tissue>
    </source>
</reference>
<organism evidence="1 2">
    <name type="scientific">Dreissena polymorpha</name>
    <name type="common">Zebra mussel</name>
    <name type="synonym">Mytilus polymorpha</name>
    <dbReference type="NCBI Taxonomy" id="45954"/>
    <lineage>
        <taxon>Eukaryota</taxon>
        <taxon>Metazoa</taxon>
        <taxon>Spiralia</taxon>
        <taxon>Lophotrochozoa</taxon>
        <taxon>Mollusca</taxon>
        <taxon>Bivalvia</taxon>
        <taxon>Autobranchia</taxon>
        <taxon>Heteroconchia</taxon>
        <taxon>Euheterodonta</taxon>
        <taxon>Imparidentia</taxon>
        <taxon>Neoheterodontei</taxon>
        <taxon>Myida</taxon>
        <taxon>Dreissenoidea</taxon>
        <taxon>Dreissenidae</taxon>
        <taxon>Dreissena</taxon>
    </lineage>
</organism>
<protein>
    <submittedName>
        <fullName evidence="1">Uncharacterized protein</fullName>
    </submittedName>
</protein>
<accession>A0A9D4QN10</accession>
<name>A0A9D4QN10_DREPO</name>
<dbReference type="Proteomes" id="UP000828390">
    <property type="component" value="Unassembled WGS sequence"/>
</dbReference>
<evidence type="ECO:0000313" key="1">
    <source>
        <dbReference type="EMBL" id="KAH3836162.1"/>
    </source>
</evidence>
<keyword evidence="2" id="KW-1185">Reference proteome</keyword>
<reference evidence="1" key="1">
    <citation type="journal article" date="2019" name="bioRxiv">
        <title>The Genome of the Zebra Mussel, Dreissena polymorpha: A Resource for Invasive Species Research.</title>
        <authorList>
            <person name="McCartney M.A."/>
            <person name="Auch B."/>
            <person name="Kono T."/>
            <person name="Mallez S."/>
            <person name="Zhang Y."/>
            <person name="Obille A."/>
            <person name="Becker A."/>
            <person name="Abrahante J.E."/>
            <person name="Garbe J."/>
            <person name="Badalamenti J.P."/>
            <person name="Herman A."/>
            <person name="Mangelson H."/>
            <person name="Liachko I."/>
            <person name="Sullivan S."/>
            <person name="Sone E.D."/>
            <person name="Koren S."/>
            <person name="Silverstein K.A.T."/>
            <person name="Beckman K.B."/>
            <person name="Gohl D.M."/>
        </authorList>
    </citation>
    <scope>NUCLEOTIDE SEQUENCE</scope>
    <source>
        <strain evidence="1">Duluth1</strain>
        <tissue evidence="1">Whole animal</tissue>
    </source>
</reference>
<dbReference type="EMBL" id="JAIWYP010000004">
    <property type="protein sequence ID" value="KAH3836162.1"/>
    <property type="molecule type" value="Genomic_DNA"/>
</dbReference>
<comment type="caution">
    <text evidence="1">The sequence shown here is derived from an EMBL/GenBank/DDBJ whole genome shotgun (WGS) entry which is preliminary data.</text>
</comment>
<sequence length="66" mass="7890">MFEKALVQKDREEFIDLFLTQGVRVHKFLNHKKYKLLFEKAEDREFFLNVCIGAVLGINIVCTWEQ</sequence>
<proteinExistence type="predicted"/>